<dbReference type="Proteomes" id="UP000257109">
    <property type="component" value="Unassembled WGS sequence"/>
</dbReference>
<gene>
    <name evidence="1" type="ORF">CR513_35513</name>
</gene>
<organism evidence="1 2">
    <name type="scientific">Mucuna pruriens</name>
    <name type="common">Velvet bean</name>
    <name type="synonym">Dolichos pruriens</name>
    <dbReference type="NCBI Taxonomy" id="157652"/>
    <lineage>
        <taxon>Eukaryota</taxon>
        <taxon>Viridiplantae</taxon>
        <taxon>Streptophyta</taxon>
        <taxon>Embryophyta</taxon>
        <taxon>Tracheophyta</taxon>
        <taxon>Spermatophyta</taxon>
        <taxon>Magnoliopsida</taxon>
        <taxon>eudicotyledons</taxon>
        <taxon>Gunneridae</taxon>
        <taxon>Pentapetalae</taxon>
        <taxon>rosids</taxon>
        <taxon>fabids</taxon>
        <taxon>Fabales</taxon>
        <taxon>Fabaceae</taxon>
        <taxon>Papilionoideae</taxon>
        <taxon>50 kb inversion clade</taxon>
        <taxon>NPAAA clade</taxon>
        <taxon>indigoferoid/millettioid clade</taxon>
        <taxon>Phaseoleae</taxon>
        <taxon>Mucuna</taxon>
    </lineage>
</organism>
<feature type="non-terminal residue" evidence="1">
    <location>
        <position position="1"/>
    </location>
</feature>
<dbReference type="EMBL" id="QJKJ01007312">
    <property type="protein sequence ID" value="RDX83553.1"/>
    <property type="molecule type" value="Genomic_DNA"/>
</dbReference>
<protein>
    <submittedName>
        <fullName evidence="1">Uncharacterized protein</fullName>
    </submittedName>
</protein>
<evidence type="ECO:0000313" key="2">
    <source>
        <dbReference type="Proteomes" id="UP000257109"/>
    </source>
</evidence>
<dbReference type="AlphaFoldDB" id="A0A371FZQ6"/>
<sequence>MTINISPVCVQEFDAAIWRINFLIDPFIFNAPFDNTTDHRHDPYQLLIMERGEGPFKASKGVEHPMGFWTRKQNIEMEELPRWAFKGAQRLKEFDVIIQRINFLIETFIFNAPFDNTTTMILINCLKDELKGLILTTNIFTENVEGDCFVWFGSSMDSILSSNVVTLPPISFHNATNQKQ</sequence>
<name>A0A371FZQ6_MUCPR</name>
<proteinExistence type="predicted"/>
<accession>A0A371FZQ6</accession>
<reference evidence="1" key="1">
    <citation type="submission" date="2018-05" db="EMBL/GenBank/DDBJ databases">
        <title>Draft genome of Mucuna pruriens seed.</title>
        <authorList>
            <person name="Nnadi N.E."/>
            <person name="Vos R."/>
            <person name="Hasami M.H."/>
            <person name="Devisetty U.K."/>
            <person name="Aguiy J.C."/>
        </authorList>
    </citation>
    <scope>NUCLEOTIDE SEQUENCE [LARGE SCALE GENOMIC DNA]</scope>
    <source>
        <strain evidence="1">JCA_2017</strain>
    </source>
</reference>
<comment type="caution">
    <text evidence="1">The sequence shown here is derived from an EMBL/GenBank/DDBJ whole genome shotgun (WGS) entry which is preliminary data.</text>
</comment>
<keyword evidence="2" id="KW-1185">Reference proteome</keyword>
<evidence type="ECO:0000313" key="1">
    <source>
        <dbReference type="EMBL" id="RDX83553.1"/>
    </source>
</evidence>